<dbReference type="Pfam" id="PF21599">
    <property type="entry name" value="ZSWIM3_N"/>
    <property type="match status" value="1"/>
</dbReference>
<sequence>MKVRDKFSTFRELEAAVKQYSEEKLVQFYIRDCRSITAAKAKVKRFLNDRLEKYQVHYCCIQGGKSFKSRSKGERECSHLPQTRALRDPAAKEEATELLALHANKKLVKKRLEEKTGKLVLLKDLSNAAASLRPQARNDLMKTAALLHNEHGTDYHILSDGENFQGILLSNQSMRSNMDAFPEFLAIDATYKLLEIRTPVYVMHVEDSNGDTETVCVAVLVSECAQSLQWMLDKFKELHPSWTKVKTIMADKDLLERDLLKESFPDAKVLICVFHTLKTFRREIACNKMDITPQERDEALTLLQKMVFSHSNEAFEKLQEELTRLFARRFAPIMTKTGAQSRTNGITGPQFMSENFNNTTNNRIESLELKIEKCDKKNSFS</sequence>
<evidence type="ECO:0000259" key="1">
    <source>
        <dbReference type="Pfam" id="PF21056"/>
    </source>
</evidence>
<feature type="domain" description="ZSWIM3 N-terminal" evidence="2">
    <location>
        <begin position="1"/>
        <end position="78"/>
    </location>
</feature>
<keyword evidence="4" id="KW-1185">Reference proteome</keyword>
<accession>A0A9J6GYJ6</accession>
<dbReference type="Proteomes" id="UP000821853">
    <property type="component" value="Chromosome 8"/>
</dbReference>
<dbReference type="PANTHER" id="PTHR31569">
    <property type="entry name" value="SWIM-TYPE DOMAIN-CONTAINING PROTEIN"/>
    <property type="match status" value="1"/>
</dbReference>
<dbReference type="EMBL" id="JABSTR010000010">
    <property type="protein sequence ID" value="KAH9380522.1"/>
    <property type="molecule type" value="Genomic_DNA"/>
</dbReference>
<evidence type="ECO:0008006" key="5">
    <source>
        <dbReference type="Google" id="ProtNLM"/>
    </source>
</evidence>
<name>A0A9J6GYJ6_HAELO</name>
<dbReference type="OrthoDB" id="124789at2759"/>
<dbReference type="Pfam" id="PF21056">
    <property type="entry name" value="ZSWIM1-3_RNaseH-like"/>
    <property type="match status" value="1"/>
</dbReference>
<dbReference type="VEuPathDB" id="VectorBase:HLOH_049751"/>
<evidence type="ECO:0000259" key="2">
    <source>
        <dbReference type="Pfam" id="PF21599"/>
    </source>
</evidence>
<dbReference type="InterPro" id="IPR052579">
    <property type="entry name" value="Zinc_finger_SWIM"/>
</dbReference>
<dbReference type="PANTHER" id="PTHR31569:SF4">
    <property type="entry name" value="SWIM-TYPE DOMAIN-CONTAINING PROTEIN"/>
    <property type="match status" value="1"/>
</dbReference>
<dbReference type="InterPro" id="IPR048324">
    <property type="entry name" value="ZSWIM1-3_RNaseH-like"/>
</dbReference>
<gene>
    <name evidence="3" type="ORF">HPB48_022371</name>
</gene>
<dbReference type="InterPro" id="IPR048325">
    <property type="entry name" value="ZSWIM3_N"/>
</dbReference>
<reference evidence="3 4" key="1">
    <citation type="journal article" date="2020" name="Cell">
        <title>Large-Scale Comparative Analyses of Tick Genomes Elucidate Their Genetic Diversity and Vector Capacities.</title>
        <authorList>
            <consortium name="Tick Genome and Microbiome Consortium (TIGMIC)"/>
            <person name="Jia N."/>
            <person name="Wang J."/>
            <person name="Shi W."/>
            <person name="Du L."/>
            <person name="Sun Y."/>
            <person name="Zhan W."/>
            <person name="Jiang J.F."/>
            <person name="Wang Q."/>
            <person name="Zhang B."/>
            <person name="Ji P."/>
            <person name="Bell-Sakyi L."/>
            <person name="Cui X.M."/>
            <person name="Yuan T.T."/>
            <person name="Jiang B.G."/>
            <person name="Yang W.F."/>
            <person name="Lam T.T."/>
            <person name="Chang Q.C."/>
            <person name="Ding S.J."/>
            <person name="Wang X.J."/>
            <person name="Zhu J.G."/>
            <person name="Ruan X.D."/>
            <person name="Zhao L."/>
            <person name="Wei J.T."/>
            <person name="Ye R.Z."/>
            <person name="Que T.C."/>
            <person name="Du C.H."/>
            <person name="Zhou Y.H."/>
            <person name="Cheng J.X."/>
            <person name="Dai P.F."/>
            <person name="Guo W.B."/>
            <person name="Han X.H."/>
            <person name="Huang E.J."/>
            <person name="Li L.F."/>
            <person name="Wei W."/>
            <person name="Gao Y.C."/>
            <person name="Liu J.Z."/>
            <person name="Shao H.Z."/>
            <person name="Wang X."/>
            <person name="Wang C.C."/>
            <person name="Yang T.C."/>
            <person name="Huo Q.B."/>
            <person name="Li W."/>
            <person name="Chen H.Y."/>
            <person name="Chen S.E."/>
            <person name="Zhou L.G."/>
            <person name="Ni X.B."/>
            <person name="Tian J.H."/>
            <person name="Sheng Y."/>
            <person name="Liu T."/>
            <person name="Pan Y.S."/>
            <person name="Xia L.Y."/>
            <person name="Li J."/>
            <person name="Zhao F."/>
            <person name="Cao W.C."/>
        </authorList>
    </citation>
    <scope>NUCLEOTIDE SEQUENCE [LARGE SCALE GENOMIC DNA]</scope>
    <source>
        <strain evidence="3">HaeL-2018</strain>
    </source>
</reference>
<dbReference type="AlphaFoldDB" id="A0A9J6GYJ6"/>
<evidence type="ECO:0000313" key="4">
    <source>
        <dbReference type="Proteomes" id="UP000821853"/>
    </source>
</evidence>
<proteinExistence type="predicted"/>
<evidence type="ECO:0000313" key="3">
    <source>
        <dbReference type="EMBL" id="KAH9380522.1"/>
    </source>
</evidence>
<protein>
    <recommendedName>
        <fullName evidence="5">MULE transposase domain-containing protein</fullName>
    </recommendedName>
</protein>
<organism evidence="3 4">
    <name type="scientific">Haemaphysalis longicornis</name>
    <name type="common">Bush tick</name>
    <dbReference type="NCBI Taxonomy" id="44386"/>
    <lineage>
        <taxon>Eukaryota</taxon>
        <taxon>Metazoa</taxon>
        <taxon>Ecdysozoa</taxon>
        <taxon>Arthropoda</taxon>
        <taxon>Chelicerata</taxon>
        <taxon>Arachnida</taxon>
        <taxon>Acari</taxon>
        <taxon>Parasitiformes</taxon>
        <taxon>Ixodida</taxon>
        <taxon>Ixodoidea</taxon>
        <taxon>Ixodidae</taxon>
        <taxon>Haemaphysalinae</taxon>
        <taxon>Haemaphysalis</taxon>
    </lineage>
</organism>
<comment type="caution">
    <text evidence="3">The sequence shown here is derived from an EMBL/GenBank/DDBJ whole genome shotgun (WGS) entry which is preliminary data.</text>
</comment>
<feature type="domain" description="ZSWIM1/3 RNaseH-like" evidence="1">
    <location>
        <begin position="147"/>
        <end position="270"/>
    </location>
</feature>